<proteinExistence type="inferred from homology"/>
<feature type="domain" description="Peptidase S49" evidence="9">
    <location>
        <begin position="374"/>
        <end position="526"/>
    </location>
</feature>
<keyword evidence="8" id="KW-1133">Transmembrane helix</keyword>
<evidence type="ECO:0000256" key="3">
    <source>
        <dbReference type="ARBA" id="ARBA00022670"/>
    </source>
</evidence>
<evidence type="ECO:0000256" key="4">
    <source>
        <dbReference type="ARBA" id="ARBA00022801"/>
    </source>
</evidence>
<protein>
    <submittedName>
        <fullName evidence="10">Signal peptide peptidase SppA</fullName>
    </submittedName>
</protein>
<dbReference type="AlphaFoldDB" id="A0A5M6Z9H3"/>
<dbReference type="SUPFAM" id="SSF52096">
    <property type="entry name" value="ClpP/crotonase"/>
    <property type="match status" value="2"/>
</dbReference>
<feature type="transmembrane region" description="Helical" evidence="8">
    <location>
        <begin position="12"/>
        <end position="38"/>
    </location>
</feature>
<dbReference type="PIRSF" id="PIRSF001217">
    <property type="entry name" value="Protease_4_SppA"/>
    <property type="match status" value="1"/>
</dbReference>
<dbReference type="RefSeq" id="WP_150024004.1">
    <property type="nucleotide sequence ID" value="NZ_VWOJ01000005.1"/>
</dbReference>
<feature type="active site" description="Nucleophile" evidence="7">
    <location>
        <position position="391"/>
    </location>
</feature>
<keyword evidence="5" id="KW-0720">Serine protease</keyword>
<dbReference type="Pfam" id="PF01343">
    <property type="entry name" value="Peptidase_S49"/>
    <property type="match status" value="2"/>
</dbReference>
<organism evidence="10 11">
    <name type="scientific">Alkalicaulis satelles</name>
    <dbReference type="NCBI Taxonomy" id="2609175"/>
    <lineage>
        <taxon>Bacteria</taxon>
        <taxon>Pseudomonadati</taxon>
        <taxon>Pseudomonadota</taxon>
        <taxon>Alphaproteobacteria</taxon>
        <taxon>Maricaulales</taxon>
        <taxon>Maricaulaceae</taxon>
        <taxon>Alkalicaulis</taxon>
    </lineage>
</organism>
<dbReference type="GO" id="GO:0006465">
    <property type="term" value="P:signal peptide processing"/>
    <property type="evidence" value="ECO:0007669"/>
    <property type="project" value="InterPro"/>
</dbReference>
<evidence type="ECO:0000256" key="1">
    <source>
        <dbReference type="ARBA" id="ARBA00004370"/>
    </source>
</evidence>
<dbReference type="NCBIfam" id="TIGR00706">
    <property type="entry name" value="SppA_dom"/>
    <property type="match status" value="1"/>
</dbReference>
<dbReference type="InterPro" id="IPR029045">
    <property type="entry name" value="ClpP/crotonase-like_dom_sf"/>
</dbReference>
<evidence type="ECO:0000313" key="10">
    <source>
        <dbReference type="EMBL" id="KAA5800985.1"/>
    </source>
</evidence>
<reference evidence="10 11" key="1">
    <citation type="submission" date="2019-09" db="EMBL/GenBank/DDBJ databases">
        <authorList>
            <person name="Kevbrin V."/>
            <person name="Grouzdev D.S."/>
        </authorList>
    </citation>
    <scope>NUCLEOTIDE SEQUENCE [LARGE SCALE GENOMIC DNA]</scope>
    <source>
        <strain evidence="10 11">G-192</strain>
    </source>
</reference>
<keyword evidence="3" id="KW-0645">Protease</keyword>
<dbReference type="GO" id="GO:0004252">
    <property type="term" value="F:serine-type endopeptidase activity"/>
    <property type="evidence" value="ECO:0007669"/>
    <property type="project" value="InterPro"/>
</dbReference>
<evidence type="ECO:0000256" key="8">
    <source>
        <dbReference type="SAM" id="Phobius"/>
    </source>
</evidence>
<comment type="caution">
    <text evidence="10">The sequence shown here is derived from an EMBL/GenBank/DDBJ whole genome shotgun (WGS) entry which is preliminary data.</text>
</comment>
<evidence type="ECO:0000256" key="6">
    <source>
        <dbReference type="ARBA" id="ARBA00023136"/>
    </source>
</evidence>
<dbReference type="InterPro" id="IPR001907">
    <property type="entry name" value="ClpP"/>
</dbReference>
<feature type="domain" description="Peptidase S49" evidence="9">
    <location>
        <begin position="127"/>
        <end position="276"/>
    </location>
</feature>
<dbReference type="InterPro" id="IPR047217">
    <property type="entry name" value="S49_SppA_67K_type_N"/>
</dbReference>
<sequence length="603" mass="63639">MKQFWFSLFGSVLGVLIGAIMLGVFLVLMIGGLIASAIQSAESEADRALPASGIVLELDLRLPRLDQPSRSPFAFSRPLALIDLVEALERARTDDRVAGVFVRANEFAMSPGQAEEIRGALSQFTSSGKFAVVHAQGFEGTGVMNYFAVAGAGELWLQPTASFSAVGLASETLFLGGLIEQFGAEAEFVQLHEYKNAADIYTRAGFTDAHREATLSLLTNLYDTAIEGIARDRSMSPDALRGVIEAGPYTASQAYEARLVDRLGHVFDAREAARREVSGRARFVPIETYARTPQSSGGSASRPVIALVTGQGAIVTGDPASGFSGDEVIGADRMAQAIDAAGRDSSVRAIVLRIDSPGGSPTASDQIWDAVMRARQNGKPVVVSMGSVAASGGYYIAAPADMIVANAGTLTGSIGMLGGKIVIDGALQRIGLNLEPLSVGGEYALAYSGATGWSDSQRAAYQRLAEQIYEDFTTKVADGRDLPMTRVQEIARGRVWTGAQAAELGLVDRIGGLQEAISAARELAGLDADEPVRLRRFPAQPTALEAFQQLFGLSAEGVEALVHLNALMSLPEVQAALQARQQPAGVQLAAPDAETLGREPARP</sequence>
<dbReference type="PRINTS" id="PR00127">
    <property type="entry name" value="CLPPROTEASEP"/>
</dbReference>
<dbReference type="EMBL" id="VWOJ01000005">
    <property type="protein sequence ID" value="KAA5800985.1"/>
    <property type="molecule type" value="Genomic_DNA"/>
</dbReference>
<accession>A0A5M6Z9H3</accession>
<evidence type="ECO:0000313" key="11">
    <source>
        <dbReference type="Proteomes" id="UP000325122"/>
    </source>
</evidence>
<comment type="subcellular location">
    <subcellularLocation>
        <location evidence="1">Membrane</location>
    </subcellularLocation>
</comment>
<dbReference type="PANTHER" id="PTHR33209">
    <property type="entry name" value="PROTEASE 4"/>
    <property type="match status" value="1"/>
</dbReference>
<dbReference type="InterPro" id="IPR004634">
    <property type="entry name" value="Pept_S49_pIV"/>
</dbReference>
<dbReference type="InterPro" id="IPR002142">
    <property type="entry name" value="Peptidase_S49"/>
</dbReference>
<dbReference type="Gene3D" id="3.90.226.10">
    <property type="entry name" value="2-enoyl-CoA Hydratase, Chain A, domain 1"/>
    <property type="match status" value="2"/>
</dbReference>
<dbReference type="InterPro" id="IPR004635">
    <property type="entry name" value="Pept_S49_SppA"/>
</dbReference>
<dbReference type="PANTHER" id="PTHR33209:SF1">
    <property type="entry name" value="PEPTIDASE S49 DOMAIN-CONTAINING PROTEIN"/>
    <property type="match status" value="1"/>
</dbReference>
<comment type="similarity">
    <text evidence="2">Belongs to the peptidase S49 family.</text>
</comment>
<dbReference type="InterPro" id="IPR047272">
    <property type="entry name" value="S49_SppA_C"/>
</dbReference>
<dbReference type="CDD" id="cd07023">
    <property type="entry name" value="S49_Sppa_N_C"/>
    <property type="match status" value="1"/>
</dbReference>
<evidence type="ECO:0000259" key="9">
    <source>
        <dbReference type="Pfam" id="PF01343"/>
    </source>
</evidence>
<keyword evidence="8" id="KW-0812">Transmembrane</keyword>
<dbReference type="GO" id="GO:0004176">
    <property type="term" value="F:ATP-dependent peptidase activity"/>
    <property type="evidence" value="ECO:0007669"/>
    <property type="project" value="InterPro"/>
</dbReference>
<dbReference type="Gene3D" id="6.20.330.10">
    <property type="match status" value="2"/>
</dbReference>
<keyword evidence="4" id="KW-0378">Hydrolase</keyword>
<feature type="active site" description="Proton donor/acceptor" evidence="7">
    <location>
        <position position="195"/>
    </location>
</feature>
<dbReference type="NCBIfam" id="TIGR00705">
    <property type="entry name" value="SppA_67K"/>
    <property type="match status" value="1"/>
</dbReference>
<dbReference type="GO" id="GO:0016020">
    <property type="term" value="C:membrane"/>
    <property type="evidence" value="ECO:0007669"/>
    <property type="project" value="UniProtKB-SubCell"/>
</dbReference>
<dbReference type="Proteomes" id="UP000325122">
    <property type="component" value="Unassembled WGS sequence"/>
</dbReference>
<evidence type="ECO:0000256" key="2">
    <source>
        <dbReference type="ARBA" id="ARBA00008683"/>
    </source>
</evidence>
<keyword evidence="11" id="KW-1185">Reference proteome</keyword>
<evidence type="ECO:0000256" key="7">
    <source>
        <dbReference type="PIRSR" id="PIRSR001217-1"/>
    </source>
</evidence>
<name>A0A5M6Z9H3_9PROT</name>
<gene>
    <name evidence="10" type="primary">sppA</name>
    <name evidence="10" type="ORF">F1654_13060</name>
</gene>
<dbReference type="CDD" id="cd07018">
    <property type="entry name" value="S49_SppA_67K_type"/>
    <property type="match status" value="1"/>
</dbReference>
<evidence type="ECO:0000256" key="5">
    <source>
        <dbReference type="ARBA" id="ARBA00022825"/>
    </source>
</evidence>
<keyword evidence="6 8" id="KW-0472">Membrane</keyword>